<dbReference type="GO" id="GO:0016747">
    <property type="term" value="F:acyltransferase activity, transferring groups other than amino-acyl groups"/>
    <property type="evidence" value="ECO:0007669"/>
    <property type="project" value="InterPro"/>
</dbReference>
<dbReference type="STRING" id="482461.SAMN05216244_0729"/>
<evidence type="ECO:0000313" key="2">
    <source>
        <dbReference type="EMBL" id="SDL77848.1"/>
    </source>
</evidence>
<dbReference type="Pfam" id="PF13302">
    <property type="entry name" value="Acetyltransf_3"/>
    <property type="match status" value="1"/>
</dbReference>
<name>A0A1G9MUA9_9BACI</name>
<keyword evidence="3" id="KW-1185">Reference proteome</keyword>
<accession>A0A1G9MUA9</accession>
<protein>
    <submittedName>
        <fullName evidence="2">Ribosomal-protein-alanine N-acetyltransferase</fullName>
    </submittedName>
</protein>
<dbReference type="Proteomes" id="UP000182347">
    <property type="component" value="Unassembled WGS sequence"/>
</dbReference>
<dbReference type="AlphaFoldDB" id="A0A1G9MUA9"/>
<keyword evidence="2" id="KW-0808">Transferase</keyword>
<evidence type="ECO:0000313" key="3">
    <source>
        <dbReference type="Proteomes" id="UP000182347"/>
    </source>
</evidence>
<evidence type="ECO:0000259" key="1">
    <source>
        <dbReference type="PROSITE" id="PS51186"/>
    </source>
</evidence>
<proteinExistence type="predicted"/>
<dbReference type="InterPro" id="IPR051531">
    <property type="entry name" value="N-acetyltransferase"/>
</dbReference>
<dbReference type="CDD" id="cd04301">
    <property type="entry name" value="NAT_SF"/>
    <property type="match status" value="1"/>
</dbReference>
<sequence length="178" mass="20752">MDIESARLVIEPITLKEGQMLIKNPMEYYFEKHIPYDVEWPHYSLKALLPYYLEDLEKKKVSLGMGPWIIRGKRKGWIIGEAGFRAYDEQKKTAEIGYRILQKKQNQGYATEAVSSLCQWAFYQQIKKIRACCDKENLASQRVLKKNGFKKVANEKGILVYEKRRAVQKKSIQGTNSL</sequence>
<feature type="domain" description="N-acetyltransferase" evidence="1">
    <location>
        <begin position="8"/>
        <end position="167"/>
    </location>
</feature>
<dbReference type="InterPro" id="IPR000182">
    <property type="entry name" value="GNAT_dom"/>
</dbReference>
<dbReference type="SUPFAM" id="SSF55729">
    <property type="entry name" value="Acyl-CoA N-acyltransferases (Nat)"/>
    <property type="match status" value="1"/>
</dbReference>
<dbReference type="RefSeq" id="WP_074597482.1">
    <property type="nucleotide sequence ID" value="NZ_FNHF01000001.1"/>
</dbReference>
<dbReference type="EMBL" id="FNHF01000001">
    <property type="protein sequence ID" value="SDL77848.1"/>
    <property type="molecule type" value="Genomic_DNA"/>
</dbReference>
<reference evidence="3" key="1">
    <citation type="submission" date="2016-10" db="EMBL/GenBank/DDBJ databases">
        <authorList>
            <person name="Varghese N."/>
            <person name="Submissions S."/>
        </authorList>
    </citation>
    <scope>NUCLEOTIDE SEQUENCE [LARGE SCALE GENOMIC DNA]</scope>
    <source>
        <strain evidence="3">CGMCC 1.6199</strain>
    </source>
</reference>
<dbReference type="Gene3D" id="3.40.630.30">
    <property type="match status" value="1"/>
</dbReference>
<dbReference type="PANTHER" id="PTHR43792:SF13">
    <property type="entry name" value="ACETYLTRANSFERASE"/>
    <property type="match status" value="1"/>
</dbReference>
<gene>
    <name evidence="2" type="ORF">SAMN05216244_0729</name>
</gene>
<dbReference type="InterPro" id="IPR016181">
    <property type="entry name" value="Acyl_CoA_acyltransferase"/>
</dbReference>
<organism evidence="2 3">
    <name type="scientific">Sediminibacillus halophilus</name>
    <dbReference type="NCBI Taxonomy" id="482461"/>
    <lineage>
        <taxon>Bacteria</taxon>
        <taxon>Bacillati</taxon>
        <taxon>Bacillota</taxon>
        <taxon>Bacilli</taxon>
        <taxon>Bacillales</taxon>
        <taxon>Bacillaceae</taxon>
        <taxon>Sediminibacillus</taxon>
    </lineage>
</organism>
<dbReference type="PROSITE" id="PS51186">
    <property type="entry name" value="GNAT"/>
    <property type="match status" value="1"/>
</dbReference>
<dbReference type="PANTHER" id="PTHR43792">
    <property type="entry name" value="GNAT FAMILY, PUTATIVE (AFU_ORTHOLOGUE AFUA_3G00765)-RELATED-RELATED"/>
    <property type="match status" value="1"/>
</dbReference>